<dbReference type="EMBL" id="JACDUR010000013">
    <property type="protein sequence ID" value="MBA2897777.1"/>
    <property type="molecule type" value="Genomic_DNA"/>
</dbReference>
<dbReference type="SUPFAM" id="SSF54427">
    <property type="entry name" value="NTF2-like"/>
    <property type="match status" value="1"/>
</dbReference>
<evidence type="ECO:0000313" key="2">
    <source>
        <dbReference type="EMBL" id="MBA2897777.1"/>
    </source>
</evidence>
<keyword evidence="1" id="KW-0812">Transmembrane</keyword>
<sequence length="303" mass="33471">MEELRVLNEQLVAAECRQTIDGLPWEEFLDRVLADDFVLRRSAADRPDEDKATFLQNVRSEEKPLQRSLVGNAAIWEADTVGVVTCTIRVPGRDSDFRNVRVFTRATPGSSAWACVYWQVTATPRGEPPPAKVTVHLLGFPVSLTRALKVSPDPVFPPDHIAVPGESALLDLYREICASWRSLADTRFKLVGLVPSVSAALLAALLLRRPEDTSNPVAGLIITVLGLLVTIGVALYDQRNSQLHDELISRGRRIEHELGVRVGQFLGRPRAQGLIKHDVALMAIYGVTIVCWATALITILLRF</sequence>
<feature type="transmembrane region" description="Helical" evidence="1">
    <location>
        <begin position="279"/>
        <end position="301"/>
    </location>
</feature>
<proteinExistence type="predicted"/>
<evidence type="ECO:0000313" key="3">
    <source>
        <dbReference type="Proteomes" id="UP000530928"/>
    </source>
</evidence>
<dbReference type="Gene3D" id="3.10.450.50">
    <property type="match status" value="1"/>
</dbReference>
<dbReference type="Proteomes" id="UP000530928">
    <property type="component" value="Unassembled WGS sequence"/>
</dbReference>
<comment type="caution">
    <text evidence="2">The sequence shown here is derived from an EMBL/GenBank/DDBJ whole genome shotgun (WGS) entry which is preliminary data.</text>
</comment>
<dbReference type="InterPro" id="IPR032710">
    <property type="entry name" value="NTF2-like_dom_sf"/>
</dbReference>
<organism evidence="2 3">
    <name type="scientific">Nonomuraea soli</name>
    <dbReference type="NCBI Taxonomy" id="1032476"/>
    <lineage>
        <taxon>Bacteria</taxon>
        <taxon>Bacillati</taxon>
        <taxon>Actinomycetota</taxon>
        <taxon>Actinomycetes</taxon>
        <taxon>Streptosporangiales</taxon>
        <taxon>Streptosporangiaceae</taxon>
        <taxon>Nonomuraea</taxon>
    </lineage>
</organism>
<keyword evidence="1" id="KW-0472">Membrane</keyword>
<feature type="transmembrane region" description="Helical" evidence="1">
    <location>
        <begin position="219"/>
        <end position="236"/>
    </location>
</feature>
<dbReference type="AlphaFoldDB" id="A0A7W0CV44"/>
<keyword evidence="3" id="KW-1185">Reference proteome</keyword>
<accession>A0A7W0CV44</accession>
<reference evidence="2 3" key="1">
    <citation type="submission" date="2020-07" db="EMBL/GenBank/DDBJ databases">
        <title>Genomic Encyclopedia of Type Strains, Phase IV (KMG-IV): sequencing the most valuable type-strain genomes for metagenomic binning, comparative biology and taxonomic classification.</title>
        <authorList>
            <person name="Goeker M."/>
        </authorList>
    </citation>
    <scope>NUCLEOTIDE SEQUENCE [LARGE SCALE GENOMIC DNA]</scope>
    <source>
        <strain evidence="2 3">DSM 45533</strain>
    </source>
</reference>
<protein>
    <submittedName>
        <fullName evidence="2">Uncharacterized protein</fullName>
    </submittedName>
</protein>
<keyword evidence="1" id="KW-1133">Transmembrane helix</keyword>
<gene>
    <name evidence="2" type="ORF">HNR30_009183</name>
</gene>
<dbReference type="RefSeq" id="WP_181616453.1">
    <property type="nucleotide sequence ID" value="NZ_BAABAM010000015.1"/>
</dbReference>
<name>A0A7W0CV44_9ACTN</name>
<evidence type="ECO:0000256" key="1">
    <source>
        <dbReference type="SAM" id="Phobius"/>
    </source>
</evidence>
<feature type="transmembrane region" description="Helical" evidence="1">
    <location>
        <begin position="190"/>
        <end position="207"/>
    </location>
</feature>